<keyword evidence="2" id="KW-0285">Flavoprotein</keyword>
<evidence type="ECO:0000313" key="6">
    <source>
        <dbReference type="Proteomes" id="UP000639606"/>
    </source>
</evidence>
<dbReference type="Pfam" id="PF21274">
    <property type="entry name" value="Rng_hyd_C"/>
    <property type="match status" value="1"/>
</dbReference>
<sequence>MSADWDTEVVIVGAGPAGLLLAAELRRAGVATTVLERHAERPGFCRGFTLNARALDLLARRGLDAPFLAEGWQVPQAAFSGLPVTLGLTGARTDHPYTLGIPQTRVEEVLEAHALELGADLRRGWELRALRQDADAVTATAATPDGERVLRAGYLVGCDGGRSTVRKQAGIAFPGTPATRFSLLGDVESADPDGLPLGVTTGPGGAVLVIPRPGYVRVVVDDPEPPEDRDAPVTLERLRSAVDAALGRRVELRAPRWLTRFGDAARLAERYRTGRVLLAGDAAHVHPPAGAIGVNVALDDAFNLGWKLAAAVRGTAPAHLLDTYHDERHAAGVQLLASTRAQALLGTAGDGLRPVADLLTRLAEHPDGNRALAEVVTGLDTRYPAPAAPDHPWLGRLAPDLVLGTGTRLAQLLTPGRGVLLDLDGGRAAERAAGWADRVGIVTDRCPDHPDLRALLLRPDGHTAWVGVVGEQADGLPRALEHWYGPARSGVLATG</sequence>
<evidence type="ECO:0000256" key="3">
    <source>
        <dbReference type="ARBA" id="ARBA00022827"/>
    </source>
</evidence>
<dbReference type="Pfam" id="PF01494">
    <property type="entry name" value="FAD_binding_3"/>
    <property type="match status" value="1"/>
</dbReference>
<reference evidence="5" key="1">
    <citation type="journal article" date="2014" name="Int. J. Syst. Evol. Microbiol.">
        <title>Complete genome sequence of Corynebacterium casei LMG S-19264T (=DSM 44701T), isolated from a smear-ripened cheese.</title>
        <authorList>
            <consortium name="US DOE Joint Genome Institute (JGI-PGF)"/>
            <person name="Walter F."/>
            <person name="Albersmeier A."/>
            <person name="Kalinowski J."/>
            <person name="Ruckert C."/>
        </authorList>
    </citation>
    <scope>NUCLEOTIDE SEQUENCE</scope>
    <source>
        <strain evidence="5">JCM 3313</strain>
    </source>
</reference>
<keyword evidence="3" id="KW-0274">FAD</keyword>
<comment type="cofactor">
    <cofactor evidence="1">
        <name>FAD</name>
        <dbReference type="ChEBI" id="CHEBI:57692"/>
    </cofactor>
</comment>
<evidence type="ECO:0000256" key="1">
    <source>
        <dbReference type="ARBA" id="ARBA00001974"/>
    </source>
</evidence>
<feature type="domain" description="FAD-binding" evidence="4">
    <location>
        <begin position="6"/>
        <end position="337"/>
    </location>
</feature>
<evidence type="ECO:0000256" key="2">
    <source>
        <dbReference type="ARBA" id="ARBA00022630"/>
    </source>
</evidence>
<keyword evidence="6" id="KW-1185">Reference proteome</keyword>
<name>A0A918AT57_9PSEU</name>
<dbReference type="Gene3D" id="3.30.70.2450">
    <property type="match status" value="1"/>
</dbReference>
<dbReference type="GO" id="GO:0071949">
    <property type="term" value="F:FAD binding"/>
    <property type="evidence" value="ECO:0007669"/>
    <property type="project" value="InterPro"/>
</dbReference>
<dbReference type="Gene3D" id="3.40.30.120">
    <property type="match status" value="1"/>
</dbReference>
<proteinExistence type="predicted"/>
<dbReference type="EMBL" id="BMRG01000022">
    <property type="protein sequence ID" value="GGP81937.1"/>
    <property type="molecule type" value="Genomic_DNA"/>
</dbReference>
<dbReference type="GO" id="GO:0016709">
    <property type="term" value="F:oxidoreductase activity, acting on paired donors, with incorporation or reduction of molecular oxygen, NAD(P)H as one donor, and incorporation of one atom of oxygen"/>
    <property type="evidence" value="ECO:0007669"/>
    <property type="project" value="UniProtKB-ARBA"/>
</dbReference>
<dbReference type="PANTHER" id="PTHR43004">
    <property type="entry name" value="TRK SYSTEM POTASSIUM UPTAKE PROTEIN"/>
    <property type="match status" value="1"/>
</dbReference>
<dbReference type="PANTHER" id="PTHR43004:SF19">
    <property type="entry name" value="BINDING MONOOXYGENASE, PUTATIVE (JCVI)-RELATED"/>
    <property type="match status" value="1"/>
</dbReference>
<dbReference type="AlphaFoldDB" id="A0A918AT57"/>
<dbReference type="InterPro" id="IPR050641">
    <property type="entry name" value="RIFMO-like"/>
</dbReference>
<evidence type="ECO:0000259" key="4">
    <source>
        <dbReference type="Pfam" id="PF01494"/>
    </source>
</evidence>
<dbReference type="Proteomes" id="UP000639606">
    <property type="component" value="Unassembled WGS sequence"/>
</dbReference>
<reference evidence="5" key="2">
    <citation type="submission" date="2020-09" db="EMBL/GenBank/DDBJ databases">
        <authorList>
            <person name="Sun Q."/>
            <person name="Ohkuma M."/>
        </authorList>
    </citation>
    <scope>NUCLEOTIDE SEQUENCE</scope>
    <source>
        <strain evidence="5">JCM 3313</strain>
    </source>
</reference>
<dbReference type="RefSeq" id="WP_189227164.1">
    <property type="nucleotide sequence ID" value="NZ_BMRG01000022.1"/>
</dbReference>
<dbReference type="InterPro" id="IPR036188">
    <property type="entry name" value="FAD/NAD-bd_sf"/>
</dbReference>
<dbReference type="SUPFAM" id="SSF51905">
    <property type="entry name" value="FAD/NAD(P)-binding domain"/>
    <property type="match status" value="1"/>
</dbReference>
<evidence type="ECO:0000313" key="5">
    <source>
        <dbReference type="EMBL" id="GGP81937.1"/>
    </source>
</evidence>
<gene>
    <name evidence="5" type="ORF">GCM10010185_64960</name>
</gene>
<accession>A0A918AT57</accession>
<protein>
    <submittedName>
        <fullName evidence="5">FAD-dependent oxidoreductase</fullName>
    </submittedName>
</protein>
<dbReference type="PRINTS" id="PR00420">
    <property type="entry name" value="RNGMNOXGNASE"/>
</dbReference>
<dbReference type="Gene3D" id="3.50.50.60">
    <property type="entry name" value="FAD/NAD(P)-binding domain"/>
    <property type="match status" value="1"/>
</dbReference>
<organism evidence="5 6">
    <name type="scientific">Saccharothrix coeruleofusca</name>
    <dbReference type="NCBI Taxonomy" id="33919"/>
    <lineage>
        <taxon>Bacteria</taxon>
        <taxon>Bacillati</taxon>
        <taxon>Actinomycetota</taxon>
        <taxon>Actinomycetes</taxon>
        <taxon>Pseudonocardiales</taxon>
        <taxon>Pseudonocardiaceae</taxon>
        <taxon>Saccharothrix</taxon>
    </lineage>
</organism>
<dbReference type="InterPro" id="IPR002938">
    <property type="entry name" value="FAD-bd"/>
</dbReference>
<comment type="caution">
    <text evidence="5">The sequence shown here is derived from an EMBL/GenBank/DDBJ whole genome shotgun (WGS) entry which is preliminary data.</text>
</comment>